<keyword evidence="3" id="KW-0963">Cytoplasm</keyword>
<dbReference type="InterPro" id="IPR044421">
    <property type="entry name" value="SMYD4_SET"/>
</dbReference>
<dbReference type="PANTHER" id="PTHR46165">
    <property type="entry name" value="SET AND MYND DOMAIN-CONTAINING PROTEIN 4"/>
    <property type="match status" value="1"/>
</dbReference>
<evidence type="ECO:0000256" key="2">
    <source>
        <dbReference type="ARBA" id="ARBA00004496"/>
    </source>
</evidence>
<evidence type="ECO:0000256" key="1">
    <source>
        <dbReference type="ARBA" id="ARBA00004123"/>
    </source>
</evidence>
<dbReference type="SUPFAM" id="SSF82199">
    <property type="entry name" value="SET domain"/>
    <property type="match status" value="1"/>
</dbReference>
<proteinExistence type="predicted"/>
<evidence type="ECO:0000256" key="6">
    <source>
        <dbReference type="ARBA" id="ARBA00022691"/>
    </source>
</evidence>
<dbReference type="EMBL" id="UYSG01000102">
    <property type="protein sequence ID" value="VDL17639.1"/>
    <property type="molecule type" value="Genomic_DNA"/>
</dbReference>
<evidence type="ECO:0000259" key="9">
    <source>
        <dbReference type="PROSITE" id="PS50280"/>
    </source>
</evidence>
<dbReference type="GO" id="GO:0008168">
    <property type="term" value="F:methyltransferase activity"/>
    <property type="evidence" value="ECO:0007669"/>
    <property type="project" value="UniProtKB-KW"/>
</dbReference>
<evidence type="ECO:0000256" key="5">
    <source>
        <dbReference type="ARBA" id="ARBA00022679"/>
    </source>
</evidence>
<dbReference type="AlphaFoldDB" id="A0A0R3S933"/>
<protein>
    <submittedName>
        <fullName evidence="12">SET domain-containing protein</fullName>
    </submittedName>
</protein>
<comment type="catalytic activity">
    <reaction evidence="8">
        <text>L-lysyl-[protein] + S-adenosyl-L-methionine = N(6)-methyl-L-lysyl-[protein] + S-adenosyl-L-homocysteine + H(+)</text>
        <dbReference type="Rhea" id="RHEA:51736"/>
        <dbReference type="Rhea" id="RHEA-COMP:9752"/>
        <dbReference type="Rhea" id="RHEA-COMP:13053"/>
        <dbReference type="ChEBI" id="CHEBI:15378"/>
        <dbReference type="ChEBI" id="CHEBI:29969"/>
        <dbReference type="ChEBI" id="CHEBI:57856"/>
        <dbReference type="ChEBI" id="CHEBI:59789"/>
        <dbReference type="ChEBI" id="CHEBI:61929"/>
    </reaction>
</comment>
<accession>A0A0R3S933</accession>
<feature type="domain" description="SET" evidence="9">
    <location>
        <begin position="335"/>
        <end position="420"/>
    </location>
</feature>
<evidence type="ECO:0000256" key="4">
    <source>
        <dbReference type="ARBA" id="ARBA00022603"/>
    </source>
</evidence>
<dbReference type="CDD" id="cd10536">
    <property type="entry name" value="SET_SMYD4"/>
    <property type="match status" value="1"/>
</dbReference>
<evidence type="ECO:0000256" key="8">
    <source>
        <dbReference type="ARBA" id="ARBA00048985"/>
    </source>
</evidence>
<gene>
    <name evidence="10" type="ORF">HDID_LOCUS721</name>
</gene>
<name>A0A0R3S933_HYMDI</name>
<evidence type="ECO:0000313" key="10">
    <source>
        <dbReference type="EMBL" id="VDL17639.1"/>
    </source>
</evidence>
<dbReference type="WBParaSite" id="HDID_0000072001-mRNA-1">
    <property type="protein sequence ID" value="HDID_0000072001-mRNA-1"/>
    <property type="gene ID" value="HDID_0000072001"/>
</dbReference>
<evidence type="ECO:0000256" key="3">
    <source>
        <dbReference type="ARBA" id="ARBA00022490"/>
    </source>
</evidence>
<organism evidence="12">
    <name type="scientific">Hymenolepis diminuta</name>
    <name type="common">Rat tapeworm</name>
    <dbReference type="NCBI Taxonomy" id="6216"/>
    <lineage>
        <taxon>Eukaryota</taxon>
        <taxon>Metazoa</taxon>
        <taxon>Spiralia</taxon>
        <taxon>Lophotrochozoa</taxon>
        <taxon>Platyhelminthes</taxon>
        <taxon>Cestoda</taxon>
        <taxon>Eucestoda</taxon>
        <taxon>Cyclophyllidea</taxon>
        <taxon>Hymenolepididae</taxon>
        <taxon>Hymenolepis</taxon>
    </lineage>
</organism>
<dbReference type="PROSITE" id="PS50280">
    <property type="entry name" value="SET"/>
    <property type="match status" value="1"/>
</dbReference>
<keyword evidence="5" id="KW-0808">Transferase</keyword>
<reference evidence="10 11" key="2">
    <citation type="submission" date="2018-11" db="EMBL/GenBank/DDBJ databases">
        <authorList>
            <consortium name="Pathogen Informatics"/>
        </authorList>
    </citation>
    <scope>NUCLEOTIDE SEQUENCE [LARGE SCALE GENOMIC DNA]</scope>
</reference>
<evidence type="ECO:0000256" key="7">
    <source>
        <dbReference type="ARBA" id="ARBA00023242"/>
    </source>
</evidence>
<keyword evidence="4" id="KW-0489">Methyltransferase</keyword>
<dbReference type="PANTHER" id="PTHR46165:SF2">
    <property type="entry name" value="SET AND MYND DOMAIN-CONTAINING PROTEIN 4"/>
    <property type="match status" value="1"/>
</dbReference>
<dbReference type="Pfam" id="PF00856">
    <property type="entry name" value="SET"/>
    <property type="match status" value="1"/>
</dbReference>
<evidence type="ECO:0000313" key="12">
    <source>
        <dbReference type="WBParaSite" id="HDID_0000072001-mRNA-1"/>
    </source>
</evidence>
<dbReference type="Gene3D" id="2.170.270.10">
    <property type="entry name" value="SET domain"/>
    <property type="match status" value="1"/>
</dbReference>
<keyword evidence="7" id="KW-0539">Nucleus</keyword>
<dbReference type="GO" id="GO:0005634">
    <property type="term" value="C:nucleus"/>
    <property type="evidence" value="ECO:0007669"/>
    <property type="project" value="UniProtKB-SubCell"/>
</dbReference>
<keyword evidence="6" id="KW-0949">S-adenosyl-L-methionine</keyword>
<dbReference type="InterPro" id="IPR001214">
    <property type="entry name" value="SET_dom"/>
</dbReference>
<dbReference type="Proteomes" id="UP000274504">
    <property type="component" value="Unassembled WGS sequence"/>
</dbReference>
<dbReference type="GO" id="GO:0032259">
    <property type="term" value="P:methylation"/>
    <property type="evidence" value="ECO:0007669"/>
    <property type="project" value="UniProtKB-KW"/>
</dbReference>
<evidence type="ECO:0000313" key="11">
    <source>
        <dbReference type="Proteomes" id="UP000274504"/>
    </source>
</evidence>
<dbReference type="GO" id="GO:0042826">
    <property type="term" value="F:histone deacetylase binding"/>
    <property type="evidence" value="ECO:0007669"/>
    <property type="project" value="TreeGrafter"/>
</dbReference>
<reference evidence="12" key="1">
    <citation type="submission" date="2017-02" db="UniProtKB">
        <authorList>
            <consortium name="WormBaseParasite"/>
        </authorList>
    </citation>
    <scope>IDENTIFICATION</scope>
</reference>
<dbReference type="STRING" id="6216.A0A0R3S933"/>
<dbReference type="InterPro" id="IPR046341">
    <property type="entry name" value="SET_dom_sf"/>
</dbReference>
<dbReference type="OrthoDB" id="438641at2759"/>
<comment type="subcellular location">
    <subcellularLocation>
        <location evidence="2">Cytoplasm</location>
    </subcellularLocation>
    <subcellularLocation>
        <location evidence="1">Nucleus</location>
    </subcellularLocation>
</comment>
<dbReference type="InterPro" id="IPR052097">
    <property type="entry name" value="SET-MYND_domain_protein"/>
</dbReference>
<sequence>MAEKRLTDEDIATFMNPLLTAKRHPLLRKYMSVMRDAAFLPEDVSGYFTKQTDFAGVCMYLKVMERHIREYRRTDLGLPAKREAVILNNGKSDIITKKYLELCQKYCDKKEFEKAIRVANRAYFSALSEQAKFDALKKRCYILLQMEYHAEFLKDAISCLEVGFCSEKCAEDARSPYRSRSGGPGRHVYDCGGLLPCLRLDDVTGSAEDRAEILPLSHLAYTCIANTPAEVLLDYICSTGRYKNFKHQAFMGMRNFRGDPPAFFDPSDYSAVAWLYANSPEFDFTIRHNYYGAAIFLTYCLWISGYPMKWFDEAGGYFYKHPFTLTKRPKVIPASWIATCMVSHIKAARFNATKYTEVLESPKKQESYYNWLAYSIYPTISLINHSCNPNACLVFTANGGAYLYALRPIESEEEITISYGYYYFSKKSVIYRRALLKDRYLFECKCTACVQFWVPYRLTEILLCSVCKWRYLSDDKECAKKGCKKDGGFELFVSILSEKIPHLSDCLTSKSCGMEDVVEALSILKQTQDLIVSPSPTVAHVTDLCIKLIDRVTGVRTVEDIQIRFPSNFVNQSIL</sequence>
<dbReference type="GO" id="GO:0005737">
    <property type="term" value="C:cytoplasm"/>
    <property type="evidence" value="ECO:0007669"/>
    <property type="project" value="UniProtKB-SubCell"/>
</dbReference>